<name>A0A3A9ZBY7_9ACTN</name>
<evidence type="ECO:0000259" key="1">
    <source>
        <dbReference type="PROSITE" id="PS51742"/>
    </source>
</evidence>
<evidence type="ECO:0000313" key="2">
    <source>
        <dbReference type="EMBL" id="RKN45753.1"/>
    </source>
</evidence>
<organism evidence="2 3">
    <name type="scientific">Streptomyces hoynatensis</name>
    <dbReference type="NCBI Taxonomy" id="1141874"/>
    <lineage>
        <taxon>Bacteria</taxon>
        <taxon>Bacillati</taxon>
        <taxon>Actinomycetota</taxon>
        <taxon>Actinomycetes</taxon>
        <taxon>Kitasatosporales</taxon>
        <taxon>Streptomycetaceae</taxon>
        <taxon>Streptomyces</taxon>
    </lineage>
</organism>
<dbReference type="PANTHER" id="PTHR34988">
    <property type="entry name" value="PROTEIN, PUTATIVE-RELATED"/>
    <property type="match status" value="1"/>
</dbReference>
<proteinExistence type="predicted"/>
<gene>
    <name evidence="2" type="ORF">D7294_04650</name>
</gene>
<dbReference type="EMBL" id="RBAL01000002">
    <property type="protein sequence ID" value="RKN45753.1"/>
    <property type="molecule type" value="Genomic_DNA"/>
</dbReference>
<feature type="domain" description="PPC" evidence="1">
    <location>
        <begin position="8"/>
        <end position="145"/>
    </location>
</feature>
<dbReference type="InterPro" id="IPR025707">
    <property type="entry name" value="DNA_bp_PD1"/>
</dbReference>
<dbReference type="SUPFAM" id="SSF117856">
    <property type="entry name" value="AF0104/ALDC/Ptd012-like"/>
    <property type="match status" value="1"/>
</dbReference>
<dbReference type="AlphaFoldDB" id="A0A3A9ZBY7"/>
<dbReference type="PIRSF" id="PIRSF016702">
    <property type="entry name" value="DNA_bp_PD1"/>
    <property type="match status" value="1"/>
</dbReference>
<protein>
    <submittedName>
        <fullName evidence="2">DUF296 domain-containing protein</fullName>
    </submittedName>
</protein>
<dbReference type="PROSITE" id="PS51742">
    <property type="entry name" value="PPC"/>
    <property type="match status" value="1"/>
</dbReference>
<evidence type="ECO:0000313" key="3">
    <source>
        <dbReference type="Proteomes" id="UP000272474"/>
    </source>
</evidence>
<dbReference type="OrthoDB" id="9798999at2"/>
<dbReference type="CDD" id="cd11378">
    <property type="entry name" value="DUF296"/>
    <property type="match status" value="1"/>
</dbReference>
<sequence>MRSRLVYEQGGLRTFVLVLDSGDEAFGSISGFARQEGITGAGLTAVGACREATLGYFDPDIGDYRSTRFEEQMEVLSLIGDVATQDGEPALHAHVVLGRKSSSAIGGHLMAATVHPTMEIVLTETPAHLRKRLDPATGLALIDLDASSGPASAG</sequence>
<comment type="caution">
    <text evidence="2">The sequence shown here is derived from an EMBL/GenBank/DDBJ whole genome shotgun (WGS) entry which is preliminary data.</text>
</comment>
<dbReference type="InterPro" id="IPR005175">
    <property type="entry name" value="PPC_dom"/>
</dbReference>
<dbReference type="Proteomes" id="UP000272474">
    <property type="component" value="Unassembled WGS sequence"/>
</dbReference>
<keyword evidence="3" id="KW-1185">Reference proteome</keyword>
<accession>A0A3A9ZBY7</accession>
<reference evidence="2 3" key="1">
    <citation type="journal article" date="2014" name="Int. J. Syst. Evol. Microbiol.">
        <title>Streptomyces hoynatensis sp. nov., isolated from deep marine sediment.</title>
        <authorList>
            <person name="Veyisoglu A."/>
            <person name="Sahin N."/>
        </authorList>
    </citation>
    <scope>NUCLEOTIDE SEQUENCE [LARGE SCALE GENOMIC DNA]</scope>
    <source>
        <strain evidence="2 3">KCTC 29097</strain>
    </source>
</reference>
<dbReference type="Pfam" id="PF03479">
    <property type="entry name" value="PCC"/>
    <property type="match status" value="1"/>
</dbReference>
<dbReference type="PANTHER" id="PTHR34988:SF1">
    <property type="entry name" value="DNA-BINDING PROTEIN"/>
    <property type="match status" value="1"/>
</dbReference>
<dbReference type="RefSeq" id="WP_120675773.1">
    <property type="nucleotide sequence ID" value="NZ_RBAL01000002.1"/>
</dbReference>
<dbReference type="Gene3D" id="3.30.1330.80">
    <property type="entry name" value="Hypothetical protein, similar to alpha- acetolactate decarboxylase, domain 2"/>
    <property type="match status" value="1"/>
</dbReference>